<dbReference type="PROSITE" id="PS50089">
    <property type="entry name" value="ZF_RING_2"/>
    <property type="match status" value="1"/>
</dbReference>
<dbReference type="GO" id="GO:0016567">
    <property type="term" value="P:protein ubiquitination"/>
    <property type="evidence" value="ECO:0007669"/>
    <property type="project" value="InterPro"/>
</dbReference>
<dbReference type="GO" id="GO:0005524">
    <property type="term" value="F:ATP binding"/>
    <property type="evidence" value="ECO:0007669"/>
    <property type="project" value="InterPro"/>
</dbReference>
<proteinExistence type="inferred from homology"/>
<dbReference type="InterPro" id="IPR027417">
    <property type="entry name" value="P-loop_NTPase"/>
</dbReference>
<dbReference type="Pfam" id="PF01485">
    <property type="entry name" value="IBR"/>
    <property type="match status" value="1"/>
</dbReference>
<dbReference type="Gene3D" id="1.20.120.1750">
    <property type="match status" value="1"/>
</dbReference>
<evidence type="ECO:0000259" key="14">
    <source>
        <dbReference type="PROSITE" id="PS51873"/>
    </source>
</evidence>
<comment type="catalytic activity">
    <reaction evidence="1">
        <text>[E2 ubiquitin-conjugating enzyme]-S-ubiquitinyl-L-cysteine + [acceptor protein]-L-lysine = [E2 ubiquitin-conjugating enzyme]-L-cysteine + [acceptor protein]-N(6)-ubiquitinyl-L-lysine.</text>
        <dbReference type="EC" id="2.3.2.31"/>
    </reaction>
</comment>
<keyword evidence="7 10" id="KW-0863">Zinc-finger</keyword>
<dbReference type="InterPro" id="IPR044066">
    <property type="entry name" value="TRIAD_supradom"/>
</dbReference>
<keyword evidence="16" id="KW-1185">Reference proteome</keyword>
<dbReference type="InterPro" id="IPR017907">
    <property type="entry name" value="Znf_RING_CS"/>
</dbReference>
<organism evidence="15 16">
    <name type="scientific">Plutella xylostella</name>
    <name type="common">Diamondback moth</name>
    <name type="synonym">Plutella maculipennis</name>
    <dbReference type="NCBI Taxonomy" id="51655"/>
    <lineage>
        <taxon>Eukaryota</taxon>
        <taxon>Metazoa</taxon>
        <taxon>Ecdysozoa</taxon>
        <taxon>Arthropoda</taxon>
        <taxon>Hexapoda</taxon>
        <taxon>Insecta</taxon>
        <taxon>Pterygota</taxon>
        <taxon>Neoptera</taxon>
        <taxon>Endopterygota</taxon>
        <taxon>Lepidoptera</taxon>
        <taxon>Glossata</taxon>
        <taxon>Ditrysia</taxon>
        <taxon>Yponomeutoidea</taxon>
        <taxon>Plutellidae</taxon>
        <taxon>Plutella</taxon>
    </lineage>
</organism>
<dbReference type="Pfam" id="PF21235">
    <property type="entry name" value="UBA_ARI1"/>
    <property type="match status" value="1"/>
</dbReference>
<evidence type="ECO:0000256" key="7">
    <source>
        <dbReference type="ARBA" id="ARBA00022771"/>
    </source>
</evidence>
<dbReference type="InterPro" id="IPR048962">
    <property type="entry name" value="ARIH1-like_UBL"/>
</dbReference>
<feature type="region of interest" description="Disordered" evidence="11">
    <location>
        <begin position="1"/>
        <end position="27"/>
    </location>
</feature>
<evidence type="ECO:0000256" key="1">
    <source>
        <dbReference type="ARBA" id="ARBA00001798"/>
    </source>
</evidence>
<dbReference type="SMART" id="SM00647">
    <property type="entry name" value="IBR"/>
    <property type="match status" value="3"/>
</dbReference>
<feature type="compositionally biased region" description="Basic and acidic residues" evidence="11">
    <location>
        <begin position="543"/>
        <end position="556"/>
    </location>
</feature>
<evidence type="ECO:0000256" key="3">
    <source>
        <dbReference type="ARBA" id="ARBA00012251"/>
    </source>
</evidence>
<name>A0A8S4EN19_PLUXY</name>
<evidence type="ECO:0000259" key="13">
    <source>
        <dbReference type="PROSITE" id="PS51657"/>
    </source>
</evidence>
<dbReference type="GO" id="GO:0061630">
    <property type="term" value="F:ubiquitin protein ligase activity"/>
    <property type="evidence" value="ECO:0007669"/>
    <property type="project" value="UniProtKB-EC"/>
</dbReference>
<evidence type="ECO:0000256" key="10">
    <source>
        <dbReference type="PROSITE-ProRule" id="PRU00175"/>
    </source>
</evidence>
<evidence type="ECO:0000256" key="4">
    <source>
        <dbReference type="ARBA" id="ARBA00022679"/>
    </source>
</evidence>
<dbReference type="InterPro" id="IPR001841">
    <property type="entry name" value="Znf_RING"/>
</dbReference>
<dbReference type="EMBL" id="CAJHNJ030000019">
    <property type="protein sequence ID" value="CAG9116845.1"/>
    <property type="molecule type" value="Genomic_DNA"/>
</dbReference>
<evidence type="ECO:0000256" key="11">
    <source>
        <dbReference type="SAM" id="MobiDB-lite"/>
    </source>
</evidence>
<dbReference type="FunFam" id="1.20.120.1750:FF:000002">
    <property type="entry name" value="RBR-type E3 ubiquitin transferase"/>
    <property type="match status" value="1"/>
</dbReference>
<dbReference type="InterPro" id="IPR002867">
    <property type="entry name" value="IBR_dom"/>
</dbReference>
<feature type="domain" description="RING-type" evidence="12">
    <location>
        <begin position="1190"/>
        <end position="1244"/>
    </location>
</feature>
<feature type="domain" description="(+)RNA virus helicase C-terminal" evidence="13">
    <location>
        <begin position="686"/>
        <end position="1001"/>
    </location>
</feature>
<feature type="compositionally biased region" description="Acidic residues" evidence="11">
    <location>
        <begin position="1"/>
        <end position="26"/>
    </location>
</feature>
<evidence type="ECO:0000313" key="15">
    <source>
        <dbReference type="EMBL" id="CAG9116845.1"/>
    </source>
</evidence>
<keyword evidence="5" id="KW-0479">Metal-binding</keyword>
<dbReference type="CDD" id="cd20343">
    <property type="entry name" value="BRcat_RBR_HHARI-like"/>
    <property type="match status" value="1"/>
</dbReference>
<dbReference type="PANTHER" id="PTHR11685">
    <property type="entry name" value="RBR FAMILY RING FINGER AND IBR DOMAIN-CONTAINING"/>
    <property type="match status" value="1"/>
</dbReference>
<comment type="caution">
    <text evidence="15">The sequence shown here is derived from an EMBL/GenBank/DDBJ whole genome shotgun (WGS) entry which is preliminary data.</text>
</comment>
<accession>A0A8S4EN19</accession>
<dbReference type="PROSITE" id="PS00518">
    <property type="entry name" value="ZF_RING_1"/>
    <property type="match status" value="1"/>
</dbReference>
<comment type="similarity">
    <text evidence="2">Belongs to the RBR family. Ariadne subfamily.</text>
</comment>
<dbReference type="PROSITE" id="PS51657">
    <property type="entry name" value="PSRV_HELICASE"/>
    <property type="match status" value="1"/>
</dbReference>
<keyword evidence="8" id="KW-0833">Ubl conjugation pathway</keyword>
<protein>
    <recommendedName>
        <fullName evidence="3">RBR-type E3 ubiquitin transferase</fullName>
        <ecNumber evidence="3">2.3.2.31</ecNumber>
    </recommendedName>
</protein>
<evidence type="ECO:0000313" key="16">
    <source>
        <dbReference type="Proteomes" id="UP000653454"/>
    </source>
</evidence>
<dbReference type="Proteomes" id="UP000653454">
    <property type="component" value="Unassembled WGS sequence"/>
</dbReference>
<dbReference type="CDD" id="cd20356">
    <property type="entry name" value="Rcat_RBR_HHARI-like"/>
    <property type="match status" value="1"/>
</dbReference>
<dbReference type="InterPro" id="IPR045840">
    <property type="entry name" value="Ariadne"/>
</dbReference>
<dbReference type="InterPro" id="IPR027351">
    <property type="entry name" value="(+)RNA_virus_helicase_core_dom"/>
</dbReference>
<reference evidence="15" key="1">
    <citation type="submission" date="2020-11" db="EMBL/GenBank/DDBJ databases">
        <authorList>
            <person name="Whiteford S."/>
        </authorList>
    </citation>
    <scope>NUCLEOTIDE SEQUENCE</scope>
</reference>
<keyword evidence="6" id="KW-0677">Repeat</keyword>
<dbReference type="Pfam" id="PF01443">
    <property type="entry name" value="Viral_helicase1"/>
    <property type="match status" value="1"/>
</dbReference>
<dbReference type="Gene3D" id="3.40.50.300">
    <property type="entry name" value="P-loop containing nucleotide triphosphate hydrolases"/>
    <property type="match status" value="2"/>
</dbReference>
<dbReference type="EC" id="2.3.2.31" evidence="3"/>
<evidence type="ECO:0000256" key="2">
    <source>
        <dbReference type="ARBA" id="ARBA00005884"/>
    </source>
</evidence>
<dbReference type="SUPFAM" id="SSF57850">
    <property type="entry name" value="RING/U-box"/>
    <property type="match status" value="2"/>
</dbReference>
<evidence type="ECO:0000256" key="9">
    <source>
        <dbReference type="ARBA" id="ARBA00022833"/>
    </source>
</evidence>
<dbReference type="InterPro" id="IPR031127">
    <property type="entry name" value="E3_UB_ligase_RBR"/>
</dbReference>
<keyword evidence="4" id="KW-0808">Transferase</keyword>
<evidence type="ECO:0000256" key="8">
    <source>
        <dbReference type="ARBA" id="ARBA00022786"/>
    </source>
</evidence>
<evidence type="ECO:0000256" key="5">
    <source>
        <dbReference type="ARBA" id="ARBA00022723"/>
    </source>
</evidence>
<dbReference type="PROSITE" id="PS51873">
    <property type="entry name" value="TRIAD"/>
    <property type="match status" value="1"/>
</dbReference>
<feature type="domain" description="RING-type" evidence="14">
    <location>
        <begin position="1025"/>
        <end position="1316"/>
    </location>
</feature>
<dbReference type="Pfam" id="PF19422">
    <property type="entry name" value="Ariadne"/>
    <property type="match status" value="1"/>
</dbReference>
<sequence>MDSEDDTKDDVDSGNESSGDDVDFAMDVETHNTRERQTELEEYPYEVLSTEEIVQHMVDCIKEVNTVVEVSVATRLVSSSTDNKVNILSDSRSSLDLLRNPKLSHPLARSIKENIARVVCEGREIKMKKIREESVRKWQDRYATSSTGAVTRKFLPDVNQAYRITRSAKLTPAHVQMLTGHGGMGEYLYRFKLKESPECECDPNIIESVWHIILDCPRFLAARQDLETLIDRNLVESELKDILADTKHRPHFLSYSDRVFRVAARRNSTIPRPDPQSIPVYQASVTTITAPPQATPKETATHQLLDCGEKGEARLRLRSVALFMDGSSERLGISFCISGARKSVAISPGLASLLNGSTSKATMKRKAYDALPVTLVGNQPCRLVRWRNKTIALFEWADDTPFVQACSWLSKLGEIALDSNVPRIISVDAMVIEYRKGEIVDQLGCLKASKHHEIVVYEDRGEDLSFLKGHILARGIDNCHQQAEYLVTGSERLQERMTAGAVAASEQRNMERRMHNLTSQGRVQGFLQAFKAAASSLIGKPQRTPERRQISREPKTGKRLAQRKITRADMGQVVPPKLKTATTSNDHLENAAIEFMAITTATKQINLLSCKTIMQTYRQENESRLKVLLEEAEACIYDNSSCQVLRGKMTGAYMAAYSEECGFVPWERNIPKLTLPHNNQMVVVAQCTRIMLEDKILAKAETINATWNSWTMPTIAWVNGVPGCGKTTWVVNNFDVSKDTIITTTTEAAVDIRNRLAHRIGDMVRTRVRTMASVLVNGFREHVGCQRLIIDEALMNHFGAIVIAARLSRASDIALIGDINQLPYIDRENLFELRYSRPTLVANITQELLCSYRNPMDVAYALREVYSGIYAATTRIQSLQLKRFTDAAIPKSQTNTLFLTHTQEEKETLTSQGFGEGTGSRVLTIHEAQGLTYESVIIIKTKDKIKLHDSIPHAVVALSRHTSACTYYADDTEDAIGNLAKTAITAPKKRILEYNLKMAIKNRDKEIPATTTRILLNHFKWDKEKLMERFYDGDQDQLFCEARVINPFRKPVIQRQKLPRRISTSGAEECEICFSVLPTSGQTIACAAHACDILVDDATVMRLLRDARVKIKYQHIITNSFVENHVGDSYPRVQVGGMAGDLRTRTLSCPPTLHCNRLLRWCPSPDCNNAVKVAYVEAAPVTCRCGHTFCFSCAENWHDPVRCALLRKWIKVQCAQLELTTCGHTFCFSCAENWHDPVRCALLRKWIKKCDDDSETSNWIAANTKECPKCNVTIEKDGGCNHMVCKNQNCKADFCWVCLGPWEPHGSSWYNCNRYDEDEAKAARDAQERSRAALQRYLFYCNRYMNHMQSLRFESKLYASVKEKMEEMQHHNMSWIEVQFLKKAVDILCQCRQTLMYTYVFAYYLRKNNQSVIFEDNQRDLESATETLSEYLERDITSENLADIKQKVQDKYRYCDSRRKVLLEHVHEGYEKDCWDYTE</sequence>
<dbReference type="GO" id="GO:0008270">
    <property type="term" value="F:zinc ion binding"/>
    <property type="evidence" value="ECO:0007669"/>
    <property type="project" value="UniProtKB-KW"/>
</dbReference>
<evidence type="ECO:0000259" key="12">
    <source>
        <dbReference type="PROSITE" id="PS50089"/>
    </source>
</evidence>
<dbReference type="Pfam" id="PF22191">
    <property type="entry name" value="IBR_1"/>
    <property type="match status" value="1"/>
</dbReference>
<evidence type="ECO:0000256" key="6">
    <source>
        <dbReference type="ARBA" id="ARBA00022737"/>
    </source>
</evidence>
<dbReference type="SUPFAM" id="SSF52540">
    <property type="entry name" value="P-loop containing nucleoside triphosphate hydrolases"/>
    <property type="match status" value="1"/>
</dbReference>
<feature type="region of interest" description="Disordered" evidence="11">
    <location>
        <begin position="539"/>
        <end position="563"/>
    </location>
</feature>
<keyword evidence="9" id="KW-0862">Zinc</keyword>
<gene>
    <name evidence="15" type="ORF">PLXY2_LOCUS6214</name>
</gene>